<organism evidence="1">
    <name type="scientific">hydrothermal vent metagenome</name>
    <dbReference type="NCBI Taxonomy" id="652676"/>
    <lineage>
        <taxon>unclassified sequences</taxon>
        <taxon>metagenomes</taxon>
        <taxon>ecological metagenomes</taxon>
    </lineage>
</organism>
<dbReference type="EMBL" id="UOFL01000222">
    <property type="protein sequence ID" value="VAW81655.1"/>
    <property type="molecule type" value="Genomic_DNA"/>
</dbReference>
<dbReference type="AlphaFoldDB" id="A0A3B0YL76"/>
<protein>
    <submittedName>
        <fullName evidence="1">Uncharacterized protein</fullName>
    </submittedName>
</protein>
<accession>A0A3B0YL76</accession>
<proteinExistence type="predicted"/>
<sequence>MLQVEKRAKNETQVIISTIKNLAWNGLDQILNL</sequence>
<reference evidence="1" key="1">
    <citation type="submission" date="2018-06" db="EMBL/GenBank/DDBJ databases">
        <authorList>
            <person name="Zhirakovskaya E."/>
        </authorList>
    </citation>
    <scope>NUCLEOTIDE SEQUENCE</scope>
</reference>
<evidence type="ECO:0000313" key="1">
    <source>
        <dbReference type="EMBL" id="VAW81655.1"/>
    </source>
</evidence>
<name>A0A3B0YL76_9ZZZZ</name>
<gene>
    <name evidence="1" type="ORF">MNBD_GAMMA12-719</name>
</gene>